<sequence>MRIENLFLNNNILFNDKEEIFKEGALIKGEILEVIEDLVFIDIKGQGIIKASSEKELKNFIGKEMVFSVKTSEGKEIQLKPLLDEKMSQIFLSNEIKNNNSVIKMLKELNIKPNKYSLELVETLMKYNAPINKEILINGIKTLEKLQQLMDIKTTDKVILIEQNNLTEDKNMYPEKVDIKNLFVVDKKDYSNEKDLTYIVKEYLGEEFDKKSQSNFIKTISFFVKNNIKTSLSNIKNFIEINNDPIAFSEDLKTIDDILGKSNIFNKGVNFIENKDEIILNKEELKILNKRLDEVEKLLEKIGEKVDSNLEESLKDTKNKVDFLKELNRDLTFLFFPFDVDKERLKGVITLLKQNKRNSTVVDKINIFINLITNRLGSVKVACQVFNNSLSIKFNINENDLDLFKDREFQLIKLISSTGYSINKIEYNFHSPIEIMDTLVLNSNPTYFLDLKV</sequence>
<evidence type="ECO:0008006" key="4">
    <source>
        <dbReference type="Google" id="ProtNLM"/>
    </source>
</evidence>
<accession>A0ABS6E675</accession>
<proteinExistence type="predicted"/>
<organism evidence="2 3">
    <name type="scientific">Tissierella simiarum</name>
    <dbReference type="NCBI Taxonomy" id="2841534"/>
    <lineage>
        <taxon>Bacteria</taxon>
        <taxon>Bacillati</taxon>
        <taxon>Bacillota</taxon>
        <taxon>Tissierellia</taxon>
        <taxon>Tissierellales</taxon>
        <taxon>Tissierellaceae</taxon>
        <taxon>Tissierella</taxon>
    </lineage>
</organism>
<evidence type="ECO:0000256" key="1">
    <source>
        <dbReference type="SAM" id="Coils"/>
    </source>
</evidence>
<dbReference type="Proteomes" id="UP000749471">
    <property type="component" value="Unassembled WGS sequence"/>
</dbReference>
<name>A0ABS6E675_9FIRM</name>
<reference evidence="2 3" key="1">
    <citation type="submission" date="2021-06" db="EMBL/GenBank/DDBJ databases">
        <authorList>
            <person name="Sun Q."/>
            <person name="Li D."/>
        </authorList>
    </citation>
    <scope>NUCLEOTIDE SEQUENCE [LARGE SCALE GENOMIC DNA]</scope>
    <source>
        <strain evidence="2 3">MSJ-40</strain>
    </source>
</reference>
<dbReference type="EMBL" id="JAHLPM010000004">
    <property type="protein sequence ID" value="MBU5437724.1"/>
    <property type="molecule type" value="Genomic_DNA"/>
</dbReference>
<gene>
    <name evidence="2" type="ORF">KQI42_06880</name>
</gene>
<keyword evidence="3" id="KW-1185">Reference proteome</keyword>
<protein>
    <recommendedName>
        <fullName evidence="4">Flagellar hook-length control protein FliK</fullName>
    </recommendedName>
</protein>
<feature type="coiled-coil region" evidence="1">
    <location>
        <begin position="278"/>
        <end position="327"/>
    </location>
</feature>
<comment type="caution">
    <text evidence="2">The sequence shown here is derived from an EMBL/GenBank/DDBJ whole genome shotgun (WGS) entry which is preliminary data.</text>
</comment>
<keyword evidence="1" id="KW-0175">Coiled coil</keyword>
<evidence type="ECO:0000313" key="3">
    <source>
        <dbReference type="Proteomes" id="UP000749471"/>
    </source>
</evidence>
<dbReference type="RefSeq" id="WP_216518095.1">
    <property type="nucleotide sequence ID" value="NZ_JAHLPM010000004.1"/>
</dbReference>
<evidence type="ECO:0000313" key="2">
    <source>
        <dbReference type="EMBL" id="MBU5437724.1"/>
    </source>
</evidence>